<accession>A0A0R1SBK8</accession>
<dbReference type="EMBL" id="AZEY01000041">
    <property type="protein sequence ID" value="KRL66511.1"/>
    <property type="molecule type" value="Genomic_DNA"/>
</dbReference>
<comment type="caution">
    <text evidence="1">Lacks conserved residue(s) required for the propagation of feature annotation.</text>
</comment>
<feature type="domain" description="HIT" evidence="2">
    <location>
        <begin position="11"/>
        <end position="112"/>
    </location>
</feature>
<dbReference type="GO" id="GO:0003824">
    <property type="term" value="F:catalytic activity"/>
    <property type="evidence" value="ECO:0007669"/>
    <property type="project" value="InterPro"/>
</dbReference>
<organism evidence="3 4">
    <name type="scientific">Lentilactobacillus diolivorans DSM 14421</name>
    <dbReference type="NCBI Taxonomy" id="1423739"/>
    <lineage>
        <taxon>Bacteria</taxon>
        <taxon>Bacillati</taxon>
        <taxon>Bacillota</taxon>
        <taxon>Bacilli</taxon>
        <taxon>Lactobacillales</taxon>
        <taxon>Lactobacillaceae</taxon>
        <taxon>Lentilactobacillus</taxon>
    </lineage>
</organism>
<sequence>MIVMTAWQQNRISAALNGTNPMVMAEMPGGFAVFGDTQFLPGYSVLLPKRVVGSLNDLSVPERVRFLKDMSILGDAVLQVTGALRVNYDILGNRDQFLHAHVFPRYRSEPKERLEKPVWLYPEDHWFDAQYQYDPQKQGRLRSEMTAYLRNYLGGTNDNKNEI</sequence>
<dbReference type="Proteomes" id="UP000052013">
    <property type="component" value="Unassembled WGS sequence"/>
</dbReference>
<evidence type="ECO:0000256" key="1">
    <source>
        <dbReference type="PROSITE-ProRule" id="PRU00464"/>
    </source>
</evidence>
<comment type="caution">
    <text evidence="3">The sequence shown here is derived from an EMBL/GenBank/DDBJ whole genome shotgun (WGS) entry which is preliminary data.</text>
</comment>
<dbReference type="Gene3D" id="3.30.428.10">
    <property type="entry name" value="HIT-like"/>
    <property type="match status" value="1"/>
</dbReference>
<evidence type="ECO:0000259" key="2">
    <source>
        <dbReference type="PROSITE" id="PS51084"/>
    </source>
</evidence>
<dbReference type="PATRIC" id="fig|1423739.3.peg.2929"/>
<name>A0A0R1SBK8_9LACO</name>
<dbReference type="STRING" id="1423739.FC85_GL002818"/>
<evidence type="ECO:0000313" key="4">
    <source>
        <dbReference type="Proteomes" id="UP000052013"/>
    </source>
</evidence>
<proteinExistence type="predicted"/>
<dbReference type="SUPFAM" id="SSF54197">
    <property type="entry name" value="HIT-like"/>
    <property type="match status" value="1"/>
</dbReference>
<dbReference type="AlphaFoldDB" id="A0A0R1SBK8"/>
<protein>
    <submittedName>
        <fullName evidence="3">Histidine triad (HIT) protein</fullName>
    </submittedName>
</protein>
<gene>
    <name evidence="3" type="ORF">FC85_GL002818</name>
</gene>
<reference evidence="3 4" key="1">
    <citation type="journal article" date="2015" name="Genome Announc.">
        <title>Expanding the biotechnology potential of lactobacilli through comparative genomics of 213 strains and associated genera.</title>
        <authorList>
            <person name="Sun Z."/>
            <person name="Harris H.M."/>
            <person name="McCann A."/>
            <person name="Guo C."/>
            <person name="Argimon S."/>
            <person name="Zhang W."/>
            <person name="Yang X."/>
            <person name="Jeffery I.B."/>
            <person name="Cooney J.C."/>
            <person name="Kagawa T.F."/>
            <person name="Liu W."/>
            <person name="Song Y."/>
            <person name="Salvetti E."/>
            <person name="Wrobel A."/>
            <person name="Rasinkangas P."/>
            <person name="Parkhill J."/>
            <person name="Rea M.C."/>
            <person name="O'Sullivan O."/>
            <person name="Ritari J."/>
            <person name="Douillard F.P."/>
            <person name="Paul Ross R."/>
            <person name="Yang R."/>
            <person name="Briner A.E."/>
            <person name="Felis G.E."/>
            <person name="de Vos W.M."/>
            <person name="Barrangou R."/>
            <person name="Klaenhammer T.R."/>
            <person name="Caufield P.W."/>
            <person name="Cui Y."/>
            <person name="Zhang H."/>
            <person name="O'Toole P.W."/>
        </authorList>
    </citation>
    <scope>NUCLEOTIDE SEQUENCE [LARGE SCALE GENOMIC DNA]</scope>
    <source>
        <strain evidence="3 4">DSM 14421</strain>
    </source>
</reference>
<dbReference type="InterPro" id="IPR036265">
    <property type="entry name" value="HIT-like_sf"/>
</dbReference>
<evidence type="ECO:0000313" key="3">
    <source>
        <dbReference type="EMBL" id="KRL66511.1"/>
    </source>
</evidence>
<dbReference type="PROSITE" id="PS51084">
    <property type="entry name" value="HIT_2"/>
    <property type="match status" value="1"/>
</dbReference>
<dbReference type="InterPro" id="IPR011146">
    <property type="entry name" value="HIT-like"/>
</dbReference>